<dbReference type="Pfam" id="PF01734">
    <property type="entry name" value="Patatin"/>
    <property type="match status" value="1"/>
</dbReference>
<organism evidence="6 7">
    <name type="scientific">Ephemerocybe angulata</name>
    <dbReference type="NCBI Taxonomy" id="980116"/>
    <lineage>
        <taxon>Eukaryota</taxon>
        <taxon>Fungi</taxon>
        <taxon>Dikarya</taxon>
        <taxon>Basidiomycota</taxon>
        <taxon>Agaricomycotina</taxon>
        <taxon>Agaricomycetes</taxon>
        <taxon>Agaricomycetidae</taxon>
        <taxon>Agaricales</taxon>
        <taxon>Agaricineae</taxon>
        <taxon>Psathyrellaceae</taxon>
        <taxon>Ephemerocybe</taxon>
    </lineage>
</organism>
<dbReference type="SUPFAM" id="SSF52151">
    <property type="entry name" value="FabD/lysophospholipase-like"/>
    <property type="match status" value="1"/>
</dbReference>
<comment type="caution">
    <text evidence="4">Lacks conserved residue(s) required for the propagation of feature annotation.</text>
</comment>
<dbReference type="PANTHER" id="PTHR24185">
    <property type="entry name" value="CALCIUM-INDEPENDENT PHOSPHOLIPASE A2-GAMMA"/>
    <property type="match status" value="1"/>
</dbReference>
<keyword evidence="7" id="KW-1185">Reference proteome</keyword>
<dbReference type="OrthoDB" id="630895at2759"/>
<accession>A0A8H6M9E3</accession>
<dbReference type="InterPro" id="IPR002641">
    <property type="entry name" value="PNPLA_dom"/>
</dbReference>
<name>A0A8H6M9E3_9AGAR</name>
<evidence type="ECO:0000259" key="5">
    <source>
        <dbReference type="PROSITE" id="PS51635"/>
    </source>
</evidence>
<dbReference type="EMBL" id="JACGCI010000028">
    <property type="protein sequence ID" value="KAF6755972.1"/>
    <property type="molecule type" value="Genomic_DNA"/>
</dbReference>
<feature type="non-terminal residue" evidence="6">
    <location>
        <position position="357"/>
    </location>
</feature>
<dbReference type="GO" id="GO:0047499">
    <property type="term" value="F:calcium-independent phospholipase A2 activity"/>
    <property type="evidence" value="ECO:0007669"/>
    <property type="project" value="TreeGrafter"/>
</dbReference>
<dbReference type="InterPro" id="IPR016035">
    <property type="entry name" value="Acyl_Trfase/lysoPLipase"/>
</dbReference>
<protein>
    <submittedName>
        <fullName evidence="6">Acyl transferase/acyl hydrolase/lysophospholipase</fullName>
    </submittedName>
</protein>
<dbReference type="PANTHER" id="PTHR24185:SF1">
    <property type="entry name" value="CALCIUM-INDEPENDENT PHOSPHOLIPASE A2-GAMMA"/>
    <property type="match status" value="1"/>
</dbReference>
<dbReference type="GO" id="GO:0016740">
    <property type="term" value="F:transferase activity"/>
    <property type="evidence" value="ECO:0007669"/>
    <property type="project" value="UniProtKB-KW"/>
</dbReference>
<comment type="caution">
    <text evidence="6">The sequence shown here is derived from an EMBL/GenBank/DDBJ whole genome shotgun (WGS) entry which is preliminary data.</text>
</comment>
<evidence type="ECO:0000256" key="1">
    <source>
        <dbReference type="ARBA" id="ARBA00022801"/>
    </source>
</evidence>
<evidence type="ECO:0000256" key="3">
    <source>
        <dbReference type="ARBA" id="ARBA00023098"/>
    </source>
</evidence>
<keyword evidence="3" id="KW-0443">Lipid metabolism</keyword>
<keyword evidence="6" id="KW-0808">Transferase</keyword>
<gene>
    <name evidence="6" type="ORF">DFP72DRAFT_811112</name>
</gene>
<dbReference type="GO" id="GO:0016042">
    <property type="term" value="P:lipid catabolic process"/>
    <property type="evidence" value="ECO:0007669"/>
    <property type="project" value="UniProtKB-KW"/>
</dbReference>
<dbReference type="Gene3D" id="3.40.1090.10">
    <property type="entry name" value="Cytosolic phospholipase A2 catalytic domain"/>
    <property type="match status" value="1"/>
</dbReference>
<proteinExistence type="predicted"/>
<reference evidence="6 7" key="1">
    <citation type="submission" date="2020-07" db="EMBL/GenBank/DDBJ databases">
        <title>Comparative genomics of pyrophilous fungi reveals a link between fire events and developmental genes.</title>
        <authorList>
            <consortium name="DOE Joint Genome Institute"/>
            <person name="Steindorff A.S."/>
            <person name="Carver A."/>
            <person name="Calhoun S."/>
            <person name="Stillman K."/>
            <person name="Liu H."/>
            <person name="Lipzen A."/>
            <person name="Pangilinan J."/>
            <person name="Labutti K."/>
            <person name="Bruns T.D."/>
            <person name="Grigoriev I.V."/>
        </authorList>
    </citation>
    <scope>NUCLEOTIDE SEQUENCE [LARGE SCALE GENOMIC DNA]</scope>
    <source>
        <strain evidence="6 7">CBS 144469</strain>
    </source>
</reference>
<feature type="domain" description="PNPLA" evidence="5">
    <location>
        <begin position="43"/>
        <end position="243"/>
    </location>
</feature>
<feature type="short sequence motif" description="GXGXXG" evidence="4">
    <location>
        <begin position="47"/>
        <end position="52"/>
    </location>
</feature>
<keyword evidence="1 6" id="KW-0378">Hydrolase</keyword>
<evidence type="ECO:0000313" key="7">
    <source>
        <dbReference type="Proteomes" id="UP000521943"/>
    </source>
</evidence>
<dbReference type="PROSITE" id="PS51635">
    <property type="entry name" value="PNPLA"/>
    <property type="match status" value="1"/>
</dbReference>
<dbReference type="GO" id="GO:0016020">
    <property type="term" value="C:membrane"/>
    <property type="evidence" value="ECO:0007669"/>
    <property type="project" value="TreeGrafter"/>
</dbReference>
<keyword evidence="2" id="KW-0442">Lipid degradation</keyword>
<evidence type="ECO:0000256" key="2">
    <source>
        <dbReference type="ARBA" id="ARBA00022963"/>
    </source>
</evidence>
<sequence length="357" mass="39618">YLNEITPEGKPPAVSVEATLLGQELRSDWDYGAENMSKPLRLLSLDGGGVRGISSLYILKDIMSKITGDPNAKPCDYFDMMAGSTSIGGLIAIMPGRLRMSIDKCIEAYRHEMAADIFGADGLEKLDNASDTGAMYSGKVLENSVKKLVKQYTGDHDAPMRGPNDECKVFVLNCTADDISNIVATHFRTYINKNTDKTFADYKIWEVARATSAAPGYFPRIKLGEHRWWSRLQQPNPPCDLLGEAHLNYRLARPIGCVVTLGTGMNPNIALPDTSSIALGKSVAPDLFERWFGSYERTIEKYTPENWAQVTIALDDYKAMDHFGMLTQEYMKTEVDKAQTAAAKLPPRRFPLSTVKQ</sequence>
<dbReference type="GO" id="GO:0046486">
    <property type="term" value="P:glycerolipid metabolic process"/>
    <property type="evidence" value="ECO:0007669"/>
    <property type="project" value="UniProtKB-ARBA"/>
</dbReference>
<evidence type="ECO:0000256" key="4">
    <source>
        <dbReference type="PROSITE-ProRule" id="PRU01161"/>
    </source>
</evidence>
<dbReference type="GO" id="GO:0019369">
    <property type="term" value="P:arachidonate metabolic process"/>
    <property type="evidence" value="ECO:0007669"/>
    <property type="project" value="TreeGrafter"/>
</dbReference>
<dbReference type="Proteomes" id="UP000521943">
    <property type="component" value="Unassembled WGS sequence"/>
</dbReference>
<dbReference type="AlphaFoldDB" id="A0A8H6M9E3"/>
<evidence type="ECO:0000313" key="6">
    <source>
        <dbReference type="EMBL" id="KAF6755972.1"/>
    </source>
</evidence>